<reference evidence="5 6" key="1">
    <citation type="journal article" date="2014" name="Genome Announc.">
        <title>Draft Genome Sequence of the Haloacid-Degrading Burkholderia caribensis Strain MBA4.</title>
        <authorList>
            <person name="Pan Y."/>
            <person name="Kong K.F."/>
            <person name="Tsang J.S."/>
        </authorList>
    </citation>
    <scope>NUCLEOTIDE SEQUENCE [LARGE SCALE GENOMIC DNA]</scope>
    <source>
        <strain evidence="5 6">MBA4</strain>
        <plasmid evidence="6">Plasmid</plasmid>
    </source>
</reference>
<sequence length="298" mass="31672">MIPFELARPRSLNEAIALLDPEDPDIRPVGGGTAVMLMMKAGVLRPTRLVSLRDIEPHYAQVRIDANGELRIGGLTRLATLEHSPLVKEGWPLLSRTLRTLSNVRVRNVATIGGNLGHADPHMDMPPVLTSLGARVTVTGPNGERTVPVEALCTGYYETVLARDELISEVIVPPQAGRPAAYMKVTTRAAHDWPALGVAVVLDMKGPQIERASVIVGAATDRPTRLTQAETLLRGASPDDPAILRDAGEAGAAQLDIVGDPHGSASYKKQLLKVYLGRAVRTALAAAGGRAAPFEGHA</sequence>
<keyword evidence="5" id="KW-0614">Plasmid</keyword>
<evidence type="ECO:0000313" key="6">
    <source>
        <dbReference type="Proteomes" id="UP000019146"/>
    </source>
</evidence>
<evidence type="ECO:0000256" key="1">
    <source>
        <dbReference type="ARBA" id="ARBA00022630"/>
    </source>
</evidence>
<keyword evidence="3 5" id="KW-0560">Oxidoreductase</keyword>
<dbReference type="Pfam" id="PF00941">
    <property type="entry name" value="FAD_binding_5"/>
    <property type="match status" value="1"/>
</dbReference>
<geneLocation type="plasmid" evidence="6"/>
<dbReference type="Gene3D" id="3.30.390.50">
    <property type="entry name" value="CO dehydrogenase flavoprotein, C-terminal domain"/>
    <property type="match status" value="1"/>
</dbReference>
<dbReference type="Gene3D" id="3.30.43.10">
    <property type="entry name" value="Uridine Diphospho-n-acetylenolpyruvylglucosamine Reductase, domain 2"/>
    <property type="match status" value="1"/>
</dbReference>
<dbReference type="KEGG" id="bcai:K788_0008571"/>
<evidence type="ECO:0000313" key="5">
    <source>
        <dbReference type="EMBL" id="ALL70863.1"/>
    </source>
</evidence>
<name>A0A0P0RPE7_9BURK</name>
<dbReference type="EC" id="1.2.7.4" evidence="5"/>
<dbReference type="GO" id="GO:0043885">
    <property type="term" value="F:anaerobic carbon-monoxide dehydrogenase activity"/>
    <property type="evidence" value="ECO:0007669"/>
    <property type="project" value="UniProtKB-EC"/>
</dbReference>
<proteinExistence type="predicted"/>
<dbReference type="RefSeq" id="WP_035993435.1">
    <property type="nucleotide sequence ID" value="NZ_CP012748.1"/>
</dbReference>
<dbReference type="PANTHER" id="PTHR42659">
    <property type="entry name" value="XANTHINE DEHYDROGENASE SUBUNIT C-RELATED"/>
    <property type="match status" value="1"/>
</dbReference>
<dbReference type="InterPro" id="IPR051312">
    <property type="entry name" value="Diverse_Substr_Oxidored"/>
</dbReference>
<dbReference type="InterPro" id="IPR036318">
    <property type="entry name" value="FAD-bd_PCMH-like_sf"/>
</dbReference>
<evidence type="ECO:0000259" key="4">
    <source>
        <dbReference type="PROSITE" id="PS51387"/>
    </source>
</evidence>
<keyword evidence="2" id="KW-0274">FAD</keyword>
<dbReference type="SUPFAM" id="SSF55447">
    <property type="entry name" value="CO dehydrogenase flavoprotein C-terminal domain-like"/>
    <property type="match status" value="1"/>
</dbReference>
<dbReference type="AlphaFoldDB" id="A0A0P0RPE7"/>
<accession>A0A0P0RPE7</accession>
<dbReference type="Pfam" id="PF03450">
    <property type="entry name" value="CO_deh_flav_C"/>
    <property type="match status" value="1"/>
</dbReference>
<dbReference type="GeneID" id="69974280"/>
<dbReference type="InterPro" id="IPR002346">
    <property type="entry name" value="Mopterin_DH_FAD-bd"/>
</dbReference>
<protein>
    <submittedName>
        <fullName evidence="5">Carbon monoxide dehydrogenase medium chain</fullName>
        <ecNumber evidence="5">1.2.7.4</ecNumber>
    </submittedName>
</protein>
<keyword evidence="1" id="KW-0285">Flavoprotein</keyword>
<dbReference type="InterPro" id="IPR005107">
    <property type="entry name" value="CO_DH_flav_C"/>
</dbReference>
<dbReference type="InterPro" id="IPR016167">
    <property type="entry name" value="FAD-bd_PCMH_sub1"/>
</dbReference>
<dbReference type="GO" id="GO:0071949">
    <property type="term" value="F:FAD binding"/>
    <property type="evidence" value="ECO:0007669"/>
    <property type="project" value="InterPro"/>
</dbReference>
<dbReference type="SMART" id="SM01092">
    <property type="entry name" value="CO_deh_flav_C"/>
    <property type="match status" value="1"/>
</dbReference>
<evidence type="ECO:0000256" key="2">
    <source>
        <dbReference type="ARBA" id="ARBA00022827"/>
    </source>
</evidence>
<dbReference type="PROSITE" id="PS51387">
    <property type="entry name" value="FAD_PCMH"/>
    <property type="match status" value="1"/>
</dbReference>
<evidence type="ECO:0000256" key="3">
    <source>
        <dbReference type="ARBA" id="ARBA00023002"/>
    </source>
</evidence>
<organism evidence="5 6">
    <name type="scientific">Paraburkholderia caribensis MBA4</name>
    <dbReference type="NCBI Taxonomy" id="1323664"/>
    <lineage>
        <taxon>Bacteria</taxon>
        <taxon>Pseudomonadati</taxon>
        <taxon>Pseudomonadota</taxon>
        <taxon>Betaproteobacteria</taxon>
        <taxon>Burkholderiales</taxon>
        <taxon>Burkholderiaceae</taxon>
        <taxon>Paraburkholderia</taxon>
    </lineage>
</organism>
<gene>
    <name evidence="5" type="ORF">K788_0008571</name>
</gene>
<dbReference type="InterPro" id="IPR016169">
    <property type="entry name" value="FAD-bd_PCMH_sub2"/>
</dbReference>
<dbReference type="EMBL" id="CP012748">
    <property type="protein sequence ID" value="ALL70863.1"/>
    <property type="molecule type" value="Genomic_DNA"/>
</dbReference>
<dbReference type="Proteomes" id="UP000019146">
    <property type="component" value="Plasmid unnamed"/>
</dbReference>
<dbReference type="SUPFAM" id="SSF56176">
    <property type="entry name" value="FAD-binding/transporter-associated domain-like"/>
    <property type="match status" value="1"/>
</dbReference>
<dbReference type="InterPro" id="IPR036683">
    <property type="entry name" value="CO_DH_flav_C_dom_sf"/>
</dbReference>
<dbReference type="Gene3D" id="3.30.465.10">
    <property type="match status" value="1"/>
</dbReference>
<dbReference type="InterPro" id="IPR016166">
    <property type="entry name" value="FAD-bd_PCMH"/>
</dbReference>
<feature type="domain" description="FAD-binding PCMH-type" evidence="4">
    <location>
        <begin position="1"/>
        <end position="177"/>
    </location>
</feature>
<dbReference type="PANTHER" id="PTHR42659:SF2">
    <property type="entry name" value="XANTHINE DEHYDROGENASE SUBUNIT C-RELATED"/>
    <property type="match status" value="1"/>
</dbReference>